<gene>
    <name evidence="1" type="ORF">SBF1_730016</name>
</gene>
<accession>A0A2U3LQE1</accession>
<dbReference type="AlphaFoldDB" id="A0A2U3LQE1"/>
<reference evidence="2" key="1">
    <citation type="submission" date="2018-02" db="EMBL/GenBank/DDBJ databases">
        <authorList>
            <person name="Hausmann B."/>
        </authorList>
    </citation>
    <scope>NUCLEOTIDE SEQUENCE [LARGE SCALE GENOMIC DNA]</scope>
    <source>
        <strain evidence="2">Peat soil MAG SbF1</strain>
    </source>
</reference>
<organism evidence="1 2">
    <name type="scientific">Candidatus Desulfosporosinus infrequens</name>
    <dbReference type="NCBI Taxonomy" id="2043169"/>
    <lineage>
        <taxon>Bacteria</taxon>
        <taxon>Bacillati</taxon>
        <taxon>Bacillota</taxon>
        <taxon>Clostridia</taxon>
        <taxon>Eubacteriales</taxon>
        <taxon>Desulfitobacteriaceae</taxon>
        <taxon>Desulfosporosinus</taxon>
    </lineage>
</organism>
<evidence type="ECO:0000313" key="1">
    <source>
        <dbReference type="EMBL" id="SPF54056.1"/>
    </source>
</evidence>
<protein>
    <submittedName>
        <fullName evidence="1">Uncharacterized protein</fullName>
    </submittedName>
</protein>
<name>A0A2U3LQE1_9FIRM</name>
<evidence type="ECO:0000313" key="2">
    <source>
        <dbReference type="Proteomes" id="UP000238916"/>
    </source>
</evidence>
<dbReference type="EMBL" id="OMOF01000701">
    <property type="protein sequence ID" value="SPF54056.1"/>
    <property type="molecule type" value="Genomic_DNA"/>
</dbReference>
<dbReference type="Proteomes" id="UP000238916">
    <property type="component" value="Unassembled WGS sequence"/>
</dbReference>
<proteinExistence type="predicted"/>
<sequence length="39" mass="4474">MNEMNSYFRADLHVAIAAPIENEENFRGRSIIFQGTPYA</sequence>